<proteinExistence type="predicted"/>
<organism evidence="1">
    <name type="scientific">viral metagenome</name>
    <dbReference type="NCBI Taxonomy" id="1070528"/>
    <lineage>
        <taxon>unclassified sequences</taxon>
        <taxon>metagenomes</taxon>
        <taxon>organismal metagenomes</taxon>
    </lineage>
</organism>
<reference evidence="1" key="1">
    <citation type="journal article" date="2020" name="Nature">
        <title>Giant virus diversity and host interactions through global metagenomics.</title>
        <authorList>
            <person name="Schulz F."/>
            <person name="Roux S."/>
            <person name="Paez-Espino D."/>
            <person name="Jungbluth S."/>
            <person name="Walsh D.A."/>
            <person name="Denef V.J."/>
            <person name="McMahon K.D."/>
            <person name="Konstantinidis K.T."/>
            <person name="Eloe-Fadrosh E.A."/>
            <person name="Kyrpides N.C."/>
            <person name="Woyke T."/>
        </authorList>
    </citation>
    <scope>NUCLEOTIDE SEQUENCE</scope>
    <source>
        <strain evidence="1">GVMAG-M-3300027206-1</strain>
    </source>
</reference>
<name>A0A6C0JGU5_9ZZZZ</name>
<dbReference type="EMBL" id="MN740385">
    <property type="protein sequence ID" value="QHU03677.1"/>
    <property type="molecule type" value="Genomic_DNA"/>
</dbReference>
<protein>
    <submittedName>
        <fullName evidence="1">Uncharacterized protein</fullName>
    </submittedName>
</protein>
<evidence type="ECO:0000313" key="1">
    <source>
        <dbReference type="EMBL" id="QHU03677.1"/>
    </source>
</evidence>
<sequence>MKFCTLITTRSKSCSVKTLHTILRMNIRCIQHSHQNEILYVNDDPFEKVDMIMQCLKKCDRLLFIDFGVNVDDGSIKQMFEPLENTSVLVFPGVTEGIDWKLFRKKIEEGSTEPVSQMGLHFDTELAQKAQTDIYKVKKTKAKAWVMIPNNMSKKTKKIYAANMFDKLLEEGNKIYAFTASKLTMTYSHECISNILGAAGVKTN</sequence>
<accession>A0A6C0JGU5</accession>
<dbReference type="AlphaFoldDB" id="A0A6C0JGU5"/>